<accession>A0A4R3HX23</accession>
<gene>
    <name evidence="10" type="ORF">BCF53_12012</name>
</gene>
<comment type="function">
    <text evidence="1">Hydrolyzes diadenosine 5',5'''-P1,P4-tetraphosphate to yield ADP.</text>
</comment>
<comment type="catalytic activity">
    <reaction evidence="8">
        <text>P(1),P(4)-bis(5'-adenosyl) tetraphosphate + H2O = 2 ADP + 2 H(+)</text>
        <dbReference type="Rhea" id="RHEA:24252"/>
        <dbReference type="ChEBI" id="CHEBI:15377"/>
        <dbReference type="ChEBI" id="CHEBI:15378"/>
        <dbReference type="ChEBI" id="CHEBI:58141"/>
        <dbReference type="ChEBI" id="CHEBI:456216"/>
        <dbReference type="EC" id="3.6.1.41"/>
    </reaction>
</comment>
<keyword evidence="4" id="KW-0378">Hydrolase</keyword>
<evidence type="ECO:0000313" key="10">
    <source>
        <dbReference type="EMBL" id="TCS37153.1"/>
    </source>
</evidence>
<dbReference type="GO" id="GO:0008803">
    <property type="term" value="F:bis(5'-nucleosyl)-tetraphosphatase (symmetrical) activity"/>
    <property type="evidence" value="ECO:0007669"/>
    <property type="project" value="UniProtKB-EC"/>
</dbReference>
<dbReference type="PANTHER" id="PTHR40942:SF4">
    <property type="entry name" value="CYTOCHROME C5"/>
    <property type="match status" value="1"/>
</dbReference>
<organism evidence="10 11">
    <name type="scientific">Reinekea marinisedimentorum</name>
    <dbReference type="NCBI Taxonomy" id="230495"/>
    <lineage>
        <taxon>Bacteria</taxon>
        <taxon>Pseudomonadati</taxon>
        <taxon>Pseudomonadota</taxon>
        <taxon>Gammaproteobacteria</taxon>
        <taxon>Oceanospirillales</taxon>
        <taxon>Saccharospirillaceae</taxon>
        <taxon>Reinekea</taxon>
    </lineage>
</organism>
<evidence type="ECO:0000256" key="8">
    <source>
        <dbReference type="ARBA" id="ARBA00049417"/>
    </source>
</evidence>
<dbReference type="InterPro" id="IPR004617">
    <property type="entry name" value="ApaH"/>
</dbReference>
<evidence type="ECO:0000256" key="2">
    <source>
        <dbReference type="ARBA" id="ARBA00005419"/>
    </source>
</evidence>
<dbReference type="Gene3D" id="3.60.21.10">
    <property type="match status" value="1"/>
</dbReference>
<evidence type="ECO:0000259" key="9">
    <source>
        <dbReference type="Pfam" id="PF00149"/>
    </source>
</evidence>
<sequence length="286" mass="32310">MALYAVGDLQGCLHPLERLLEYVNFDPAVDTLWLTGDLVCRGPDSIGSLQFVRSLAASAKTVLGNHDLHLLACFDTGKIKPGSEIDGILNHPDAPELMDWLARQPMLIQDETRGLMMTHAGIPPQWSDDKAIRRARELETCLADKTSRSDFFKAMYGNKPSSWSGKLTGNERLRYIVNAFTRMRFCGQGGELEFKFDKSPDKGPIGMKPWYEWPAHKRSHKLIFGHWAALMGMTRKANFISLDSGYVWGNYLTLMNLDSDIRFCCDTNGHISEIHESDFLTLKRPL</sequence>
<comment type="similarity">
    <text evidence="2">Belongs to the Ap4A hydrolase family.</text>
</comment>
<name>A0A4R3HX23_9GAMM</name>
<evidence type="ECO:0000256" key="4">
    <source>
        <dbReference type="ARBA" id="ARBA00022801"/>
    </source>
</evidence>
<protein>
    <recommendedName>
        <fullName evidence="3">bis(5'-nucleosyl)-tetraphosphatase (symmetrical)</fullName>
        <ecNumber evidence="3">3.6.1.41</ecNumber>
    </recommendedName>
    <alternativeName>
        <fullName evidence="6">Ap4A hydrolase</fullName>
    </alternativeName>
    <alternativeName>
        <fullName evidence="5">Diadenosine 5',5'''-P1,P4-tetraphosphate pyrophosphohydrolase</fullName>
    </alternativeName>
    <alternativeName>
        <fullName evidence="7">Diadenosine tetraphosphatase</fullName>
    </alternativeName>
</protein>
<dbReference type="AlphaFoldDB" id="A0A4R3HX23"/>
<evidence type="ECO:0000313" key="11">
    <source>
        <dbReference type="Proteomes" id="UP000295793"/>
    </source>
</evidence>
<evidence type="ECO:0000256" key="3">
    <source>
        <dbReference type="ARBA" id="ARBA00012506"/>
    </source>
</evidence>
<dbReference type="NCBIfam" id="NF001204">
    <property type="entry name" value="PRK00166.1"/>
    <property type="match status" value="1"/>
</dbReference>
<dbReference type="CDD" id="cd07422">
    <property type="entry name" value="MPP_ApaH"/>
    <property type="match status" value="1"/>
</dbReference>
<dbReference type="SUPFAM" id="SSF56300">
    <property type="entry name" value="Metallo-dependent phosphatases"/>
    <property type="match status" value="1"/>
</dbReference>
<evidence type="ECO:0000256" key="1">
    <source>
        <dbReference type="ARBA" id="ARBA00003413"/>
    </source>
</evidence>
<dbReference type="EC" id="3.6.1.41" evidence="3"/>
<dbReference type="EMBL" id="SLZR01000020">
    <property type="protein sequence ID" value="TCS37153.1"/>
    <property type="molecule type" value="Genomic_DNA"/>
</dbReference>
<dbReference type="OrthoDB" id="9807890at2"/>
<dbReference type="Proteomes" id="UP000295793">
    <property type="component" value="Unassembled WGS sequence"/>
</dbReference>
<evidence type="ECO:0000256" key="5">
    <source>
        <dbReference type="ARBA" id="ARBA00031248"/>
    </source>
</evidence>
<dbReference type="PIRSF" id="PIRSF000903">
    <property type="entry name" value="B5n-ttraPtase_sm"/>
    <property type="match status" value="1"/>
</dbReference>
<comment type="caution">
    <text evidence="10">The sequence shown here is derived from an EMBL/GenBank/DDBJ whole genome shotgun (WGS) entry which is preliminary data.</text>
</comment>
<feature type="domain" description="Calcineurin-like phosphoesterase" evidence="9">
    <location>
        <begin position="3"/>
        <end position="174"/>
    </location>
</feature>
<dbReference type="RefSeq" id="WP_132703405.1">
    <property type="nucleotide sequence ID" value="NZ_SLZR01000020.1"/>
</dbReference>
<keyword evidence="11" id="KW-1185">Reference proteome</keyword>
<dbReference type="Pfam" id="PF00149">
    <property type="entry name" value="Metallophos"/>
    <property type="match status" value="1"/>
</dbReference>
<evidence type="ECO:0000256" key="7">
    <source>
        <dbReference type="ARBA" id="ARBA00033210"/>
    </source>
</evidence>
<dbReference type="NCBIfam" id="TIGR00668">
    <property type="entry name" value="apaH"/>
    <property type="match status" value="1"/>
</dbReference>
<dbReference type="PANTHER" id="PTHR40942">
    <property type="match status" value="1"/>
</dbReference>
<reference evidence="10 11" key="1">
    <citation type="submission" date="2019-03" db="EMBL/GenBank/DDBJ databases">
        <title>Genomic Encyclopedia of Archaeal and Bacterial Type Strains, Phase II (KMG-II): from individual species to whole genera.</title>
        <authorList>
            <person name="Goeker M."/>
        </authorList>
    </citation>
    <scope>NUCLEOTIDE SEQUENCE [LARGE SCALE GENOMIC DNA]</scope>
    <source>
        <strain evidence="10 11">DSM 15388</strain>
    </source>
</reference>
<dbReference type="InterPro" id="IPR029052">
    <property type="entry name" value="Metallo-depent_PP-like"/>
</dbReference>
<dbReference type="InterPro" id="IPR004843">
    <property type="entry name" value="Calcineurin-like_PHP"/>
</dbReference>
<evidence type="ECO:0000256" key="6">
    <source>
        <dbReference type="ARBA" id="ARBA00032248"/>
    </source>
</evidence>
<proteinExistence type="inferred from homology"/>